<accession>A0ABS6SHW7</accession>
<keyword evidence="2" id="KW-0238">DNA-binding</keyword>
<gene>
    <name evidence="5" type="ORF">KCG44_13775</name>
</gene>
<dbReference type="SMART" id="SM00347">
    <property type="entry name" value="HTH_MARR"/>
    <property type="match status" value="1"/>
</dbReference>
<dbReference type="InterPro" id="IPR000835">
    <property type="entry name" value="HTH_MarR-typ"/>
</dbReference>
<protein>
    <submittedName>
        <fullName evidence="5">Winged helix-turn-helix transcriptional regulator</fullName>
    </submittedName>
</protein>
<keyword evidence="6" id="KW-1185">Reference proteome</keyword>
<dbReference type="EMBL" id="JAGSPA010000005">
    <property type="protein sequence ID" value="MBV7257850.1"/>
    <property type="molecule type" value="Genomic_DNA"/>
</dbReference>
<sequence length="151" mass="16413">MSKAPQILKLDDFLPYRLSVVSNLVSRVIEETYMEDGLKQAEWRVLAVVAEAPGRTQRDVAARTRMDKVTVSRAVQALSEKALVTRAANPADGRSQLLTLTKTGDAMYQRIMPAAQAKALTIWDRLPAGEGDALFETLATVEAAALAAAKE</sequence>
<proteinExistence type="predicted"/>
<organism evidence="5 6">
    <name type="scientific">Pacificimonas pallii</name>
    <dbReference type="NCBI Taxonomy" id="2827236"/>
    <lineage>
        <taxon>Bacteria</taxon>
        <taxon>Pseudomonadati</taxon>
        <taxon>Pseudomonadota</taxon>
        <taxon>Alphaproteobacteria</taxon>
        <taxon>Sphingomonadales</taxon>
        <taxon>Sphingosinicellaceae</taxon>
        <taxon>Pacificimonas</taxon>
    </lineage>
</organism>
<evidence type="ECO:0000256" key="2">
    <source>
        <dbReference type="ARBA" id="ARBA00023125"/>
    </source>
</evidence>
<feature type="domain" description="HTH marR-type" evidence="4">
    <location>
        <begin position="1"/>
        <end position="143"/>
    </location>
</feature>
<reference evidence="5 6" key="1">
    <citation type="submission" date="2021-04" db="EMBL/GenBank/DDBJ databases">
        <authorList>
            <person name="Pira H."/>
            <person name="Risdian C."/>
            <person name="Wink J."/>
        </authorList>
    </citation>
    <scope>NUCLEOTIDE SEQUENCE [LARGE SCALE GENOMIC DNA]</scope>
    <source>
        <strain evidence="5 6">WHA3</strain>
    </source>
</reference>
<dbReference type="Proteomes" id="UP000722336">
    <property type="component" value="Unassembled WGS sequence"/>
</dbReference>
<comment type="caution">
    <text evidence="5">The sequence shown here is derived from an EMBL/GenBank/DDBJ whole genome shotgun (WGS) entry which is preliminary data.</text>
</comment>
<dbReference type="PANTHER" id="PTHR35790:SF4">
    <property type="entry name" value="HTH-TYPE TRANSCRIPTIONAL REGULATOR PCHR"/>
    <property type="match status" value="1"/>
</dbReference>
<keyword evidence="3" id="KW-0804">Transcription</keyword>
<evidence type="ECO:0000313" key="6">
    <source>
        <dbReference type="Proteomes" id="UP000722336"/>
    </source>
</evidence>
<keyword evidence="1" id="KW-0805">Transcription regulation</keyword>
<dbReference type="InterPro" id="IPR052067">
    <property type="entry name" value="Metal_resp_HTH_trans_reg"/>
</dbReference>
<dbReference type="Pfam" id="PF12802">
    <property type="entry name" value="MarR_2"/>
    <property type="match status" value="1"/>
</dbReference>
<dbReference type="PROSITE" id="PS50995">
    <property type="entry name" value="HTH_MARR_2"/>
    <property type="match status" value="1"/>
</dbReference>
<name>A0ABS6SHW7_9SPHN</name>
<dbReference type="PANTHER" id="PTHR35790">
    <property type="entry name" value="HTH-TYPE TRANSCRIPTIONAL REGULATOR PCHR"/>
    <property type="match status" value="1"/>
</dbReference>
<dbReference type="RefSeq" id="WP_218446696.1">
    <property type="nucleotide sequence ID" value="NZ_JAGSPA010000005.1"/>
</dbReference>
<evidence type="ECO:0000313" key="5">
    <source>
        <dbReference type="EMBL" id="MBV7257850.1"/>
    </source>
</evidence>
<evidence type="ECO:0000256" key="1">
    <source>
        <dbReference type="ARBA" id="ARBA00023015"/>
    </source>
</evidence>
<evidence type="ECO:0000259" key="4">
    <source>
        <dbReference type="PROSITE" id="PS50995"/>
    </source>
</evidence>
<evidence type="ECO:0000256" key="3">
    <source>
        <dbReference type="ARBA" id="ARBA00023163"/>
    </source>
</evidence>